<name>W6S4W0_9CLOT</name>
<dbReference type="PANTHER" id="PTHR43233:SF1">
    <property type="entry name" value="FAMILY N-ACETYLTRANSFERASE, PUTATIVE (AFU_ORTHOLOGUE AFUA_6G03350)-RELATED"/>
    <property type="match status" value="1"/>
</dbReference>
<protein>
    <recommendedName>
        <fullName evidence="1">N-acetyltransferase domain-containing protein</fullName>
    </recommendedName>
</protein>
<proteinExistence type="predicted"/>
<dbReference type="OrthoDB" id="9775804at2"/>
<dbReference type="CDD" id="cd04301">
    <property type="entry name" value="NAT_SF"/>
    <property type="match status" value="1"/>
</dbReference>
<reference evidence="2 3" key="1">
    <citation type="submission" date="2013-11" db="EMBL/GenBank/DDBJ databases">
        <title>Complete genome sequence of Clostridum sp. M2/40.</title>
        <authorList>
            <person name="Wibberg D."/>
            <person name="Puehler A."/>
            <person name="Schlueter A."/>
        </authorList>
    </citation>
    <scope>NUCLEOTIDE SEQUENCE [LARGE SCALE GENOMIC DNA]</scope>
    <source>
        <strain evidence="3">M2/40</strain>
    </source>
</reference>
<dbReference type="EMBL" id="HG917868">
    <property type="protein sequence ID" value="CDM69377.1"/>
    <property type="molecule type" value="Genomic_DNA"/>
</dbReference>
<evidence type="ECO:0000313" key="3">
    <source>
        <dbReference type="Proteomes" id="UP000019426"/>
    </source>
</evidence>
<dbReference type="Proteomes" id="UP000019426">
    <property type="component" value="Chromosome M2/40_rep1"/>
</dbReference>
<dbReference type="PANTHER" id="PTHR43233">
    <property type="entry name" value="FAMILY N-ACETYLTRANSFERASE, PUTATIVE (AFU_ORTHOLOGUE AFUA_6G03350)-RELATED"/>
    <property type="match status" value="1"/>
</dbReference>
<dbReference type="HOGENOM" id="CLU_086503_7_1_9"/>
<dbReference type="GO" id="GO:0016747">
    <property type="term" value="F:acyltransferase activity, transferring groups other than amino-acyl groups"/>
    <property type="evidence" value="ECO:0007669"/>
    <property type="project" value="InterPro"/>
</dbReference>
<dbReference type="InterPro" id="IPR000182">
    <property type="entry name" value="GNAT_dom"/>
</dbReference>
<organism evidence="2 3">
    <name type="scientific">Clostridium bornimense</name>
    <dbReference type="NCBI Taxonomy" id="1216932"/>
    <lineage>
        <taxon>Bacteria</taxon>
        <taxon>Bacillati</taxon>
        <taxon>Bacillota</taxon>
        <taxon>Clostridia</taxon>
        <taxon>Eubacteriales</taxon>
        <taxon>Clostridiaceae</taxon>
        <taxon>Clostridium</taxon>
    </lineage>
</organism>
<dbReference type="InterPro" id="IPR053144">
    <property type="entry name" value="Acetyltransferase_Butenolide"/>
</dbReference>
<dbReference type="Gene3D" id="3.40.630.30">
    <property type="match status" value="1"/>
</dbReference>
<dbReference type="SUPFAM" id="SSF55729">
    <property type="entry name" value="Acyl-CoA N-acyltransferases (Nat)"/>
    <property type="match status" value="1"/>
</dbReference>
<dbReference type="AlphaFoldDB" id="W6S4W0"/>
<sequence>MNIEIYENKLTVNSYIEIKESVCKINNSKLQIAKSLKNDLYDVVVIDGNKLVGMGRIVGDGAIYWYLQDVAVIPEYQGKGVGRIIVKKLMDYIYSSSLSDTKTTIGLMAAKGKEEFYKKFGFIERPNDDQGPGMIQIISK</sequence>
<accession>W6S4W0</accession>
<dbReference type="PROSITE" id="PS51186">
    <property type="entry name" value="GNAT"/>
    <property type="match status" value="1"/>
</dbReference>
<evidence type="ECO:0000259" key="1">
    <source>
        <dbReference type="PROSITE" id="PS51186"/>
    </source>
</evidence>
<feature type="domain" description="N-acetyltransferase" evidence="1">
    <location>
        <begin position="3"/>
        <end position="140"/>
    </location>
</feature>
<dbReference type="Pfam" id="PF13508">
    <property type="entry name" value="Acetyltransf_7"/>
    <property type="match status" value="1"/>
</dbReference>
<keyword evidence="3" id="KW-1185">Reference proteome</keyword>
<gene>
    <name evidence="2" type="ORF">CM240_2234</name>
</gene>
<dbReference type="KEGG" id="clt:CM240_2234"/>
<dbReference type="STRING" id="1216932.CM240_2234"/>
<dbReference type="PATRIC" id="fig|1216932.3.peg.2218"/>
<dbReference type="eggNOG" id="COG0454">
    <property type="taxonomic scope" value="Bacteria"/>
</dbReference>
<evidence type="ECO:0000313" key="2">
    <source>
        <dbReference type="EMBL" id="CDM69377.1"/>
    </source>
</evidence>
<dbReference type="RefSeq" id="WP_044039136.1">
    <property type="nucleotide sequence ID" value="NZ_HG917868.1"/>
</dbReference>
<dbReference type="InterPro" id="IPR016181">
    <property type="entry name" value="Acyl_CoA_acyltransferase"/>
</dbReference>